<reference evidence="1" key="1">
    <citation type="journal article" date="2014" name="Front. Microbiol.">
        <title>High frequency of phylogenetically diverse reductive dehalogenase-homologous genes in deep subseafloor sedimentary metagenomes.</title>
        <authorList>
            <person name="Kawai M."/>
            <person name="Futagami T."/>
            <person name="Toyoda A."/>
            <person name="Takaki Y."/>
            <person name="Nishi S."/>
            <person name="Hori S."/>
            <person name="Arai W."/>
            <person name="Tsubouchi T."/>
            <person name="Morono Y."/>
            <person name="Uchiyama I."/>
            <person name="Ito T."/>
            <person name="Fujiyama A."/>
            <person name="Inagaki F."/>
            <person name="Takami H."/>
        </authorList>
    </citation>
    <scope>NUCLEOTIDE SEQUENCE</scope>
    <source>
        <strain evidence="1">Expedition CK06-06</strain>
    </source>
</reference>
<protein>
    <submittedName>
        <fullName evidence="1">Uncharacterized protein</fullName>
    </submittedName>
</protein>
<gene>
    <name evidence="1" type="ORF">S01H4_35598</name>
</gene>
<organism evidence="1">
    <name type="scientific">marine sediment metagenome</name>
    <dbReference type="NCBI Taxonomy" id="412755"/>
    <lineage>
        <taxon>unclassified sequences</taxon>
        <taxon>metagenomes</taxon>
        <taxon>ecological metagenomes</taxon>
    </lineage>
</organism>
<evidence type="ECO:0000313" key="1">
    <source>
        <dbReference type="EMBL" id="GAG79966.1"/>
    </source>
</evidence>
<sequence length="118" mass="13794">MKIETINGEKWLDCELWDRTDTRIRLTDLRAINDSKYVVENEPRTCTLHFPENSAFRIVGLYEDVIKFLEDESKSDEIIDEIQGELPPMTAEQEAALDKSLDYPHCNKCGYRMDECEC</sequence>
<name>X1C6E8_9ZZZZ</name>
<comment type="caution">
    <text evidence="1">The sequence shown here is derived from an EMBL/GenBank/DDBJ whole genome shotgun (WGS) entry which is preliminary data.</text>
</comment>
<dbReference type="EMBL" id="BART01018947">
    <property type="protein sequence ID" value="GAG79966.1"/>
    <property type="molecule type" value="Genomic_DNA"/>
</dbReference>
<accession>X1C6E8</accession>
<dbReference type="AlphaFoldDB" id="X1C6E8"/>
<proteinExistence type="predicted"/>